<feature type="signal peptide" evidence="1">
    <location>
        <begin position="1"/>
        <end position="22"/>
    </location>
</feature>
<sequence>MKRILTVTACAAIIGWAGSATALSITNGSFETGNFSGWSITEQWGGSAKVVTVAEAFKGNTYTATDGRYMADLTATSFVQQNQTWSAGESLSFDWAFLGMDARVPIVNWFNDTALFEIVGANNVPVYSVVLADILSTGNYNDTGWQTFTYTFTTDGSGSIRFGVQNKTSFFQDSVLLVDNVRSAAPVPEPTTMLLFGTGLLSLAAVGRRRAASKA</sequence>
<accession>A0A7T5VF81</accession>
<dbReference type="InterPro" id="IPR013424">
    <property type="entry name" value="Ice-binding_C"/>
</dbReference>
<reference evidence="3 4" key="1">
    <citation type="submission" date="2020-05" db="EMBL/GenBank/DDBJ databases">
        <title>Complete genome of Desulfobulbus oligotrophicus.</title>
        <authorList>
            <person name="Podar M."/>
        </authorList>
    </citation>
    <scope>NUCLEOTIDE SEQUENCE [LARGE SCALE GENOMIC DNA]</scope>
    <source>
        <strain evidence="3 4">Prop6</strain>
    </source>
</reference>
<dbReference type="KEGG" id="dog:HP555_13580"/>
<organism evidence="3 4">
    <name type="scientific">Desulfobulbus oligotrophicus</name>
    <dbReference type="NCBI Taxonomy" id="1909699"/>
    <lineage>
        <taxon>Bacteria</taxon>
        <taxon>Pseudomonadati</taxon>
        <taxon>Thermodesulfobacteriota</taxon>
        <taxon>Desulfobulbia</taxon>
        <taxon>Desulfobulbales</taxon>
        <taxon>Desulfobulbaceae</taxon>
        <taxon>Desulfobulbus</taxon>
    </lineage>
</organism>
<keyword evidence="1" id="KW-0732">Signal</keyword>
<proteinExistence type="predicted"/>
<evidence type="ECO:0000259" key="2">
    <source>
        <dbReference type="Pfam" id="PF07589"/>
    </source>
</evidence>
<evidence type="ECO:0000313" key="3">
    <source>
        <dbReference type="EMBL" id="QQG66820.1"/>
    </source>
</evidence>
<evidence type="ECO:0000313" key="4">
    <source>
        <dbReference type="Proteomes" id="UP000596092"/>
    </source>
</evidence>
<dbReference type="Proteomes" id="UP000596092">
    <property type="component" value="Chromosome"/>
</dbReference>
<protein>
    <submittedName>
        <fullName evidence="3">PEP-CTERM sorting domain-containing protein</fullName>
    </submittedName>
</protein>
<dbReference type="EMBL" id="CP054140">
    <property type="protein sequence ID" value="QQG66820.1"/>
    <property type="molecule type" value="Genomic_DNA"/>
</dbReference>
<evidence type="ECO:0000256" key="1">
    <source>
        <dbReference type="SAM" id="SignalP"/>
    </source>
</evidence>
<feature type="chain" id="PRO_5033045017" evidence="1">
    <location>
        <begin position="23"/>
        <end position="215"/>
    </location>
</feature>
<keyword evidence="4" id="KW-1185">Reference proteome</keyword>
<dbReference type="Pfam" id="PF07589">
    <property type="entry name" value="PEP-CTERM"/>
    <property type="match status" value="1"/>
</dbReference>
<gene>
    <name evidence="3" type="ORF">HP555_13580</name>
</gene>
<feature type="domain" description="Ice-binding protein C-terminal" evidence="2">
    <location>
        <begin position="186"/>
        <end position="209"/>
    </location>
</feature>
<name>A0A7T5VF81_9BACT</name>
<dbReference type="AlphaFoldDB" id="A0A7T5VF81"/>
<dbReference type="Gene3D" id="2.60.120.260">
    <property type="entry name" value="Galactose-binding domain-like"/>
    <property type="match status" value="1"/>
</dbReference>
<dbReference type="RefSeq" id="WP_233249199.1">
    <property type="nucleotide sequence ID" value="NZ_CP054140.1"/>
</dbReference>
<dbReference type="NCBIfam" id="TIGR02595">
    <property type="entry name" value="PEP_CTERM"/>
    <property type="match status" value="1"/>
</dbReference>